<feature type="non-terminal residue" evidence="2">
    <location>
        <position position="1"/>
    </location>
</feature>
<evidence type="ECO:0000313" key="3">
    <source>
        <dbReference type="Proteomes" id="UP000708208"/>
    </source>
</evidence>
<accession>A0A8J2KIF7</accession>
<feature type="region of interest" description="Disordered" evidence="1">
    <location>
        <begin position="1"/>
        <end position="21"/>
    </location>
</feature>
<comment type="caution">
    <text evidence="2">The sequence shown here is derived from an EMBL/GenBank/DDBJ whole genome shotgun (WGS) entry which is preliminary data.</text>
</comment>
<sequence>MRLETAKHATSQLGTRFPMRK</sequence>
<proteinExistence type="predicted"/>
<protein>
    <submittedName>
        <fullName evidence="2">Uncharacterized protein</fullName>
    </submittedName>
</protein>
<gene>
    <name evidence="2" type="ORF">AFUS01_LOCUS24191</name>
</gene>
<dbReference type="EMBL" id="CAJVCH010299136">
    <property type="protein sequence ID" value="CAG7785574.1"/>
    <property type="molecule type" value="Genomic_DNA"/>
</dbReference>
<evidence type="ECO:0000256" key="1">
    <source>
        <dbReference type="SAM" id="MobiDB-lite"/>
    </source>
</evidence>
<evidence type="ECO:0000313" key="2">
    <source>
        <dbReference type="EMBL" id="CAG7785574.1"/>
    </source>
</evidence>
<keyword evidence="3" id="KW-1185">Reference proteome</keyword>
<organism evidence="2 3">
    <name type="scientific">Allacma fusca</name>
    <dbReference type="NCBI Taxonomy" id="39272"/>
    <lineage>
        <taxon>Eukaryota</taxon>
        <taxon>Metazoa</taxon>
        <taxon>Ecdysozoa</taxon>
        <taxon>Arthropoda</taxon>
        <taxon>Hexapoda</taxon>
        <taxon>Collembola</taxon>
        <taxon>Symphypleona</taxon>
        <taxon>Sminthuridae</taxon>
        <taxon>Allacma</taxon>
    </lineage>
</organism>
<reference evidence="2" key="1">
    <citation type="submission" date="2021-06" db="EMBL/GenBank/DDBJ databases">
        <authorList>
            <person name="Hodson N. C."/>
            <person name="Mongue J. A."/>
            <person name="Jaron S. K."/>
        </authorList>
    </citation>
    <scope>NUCLEOTIDE SEQUENCE</scope>
</reference>
<dbReference type="Proteomes" id="UP000708208">
    <property type="component" value="Unassembled WGS sequence"/>
</dbReference>
<name>A0A8J2KIF7_9HEXA</name>
<dbReference type="AlphaFoldDB" id="A0A8J2KIF7"/>